<accession>A0AC34QAJ7</accession>
<sequence length="157" mass="18468">MIVMDGRLNLFLAILPVFIQADEFIPDLRTIKYAERNGDCFVDVYQPDTKEPEPPTNFFIRQSFKSVCYPGHVVHSFNLLPNDKDGYRLTGCFYFKEKQTVKCEQFEQNKFVQNFDHSCNNASIFGDKVFMYIDTEKVHIYDNKDICYLESNKNYVP</sequence>
<reference evidence="2" key="1">
    <citation type="submission" date="2022-11" db="UniProtKB">
        <authorList>
            <consortium name="WormBaseParasite"/>
        </authorList>
    </citation>
    <scope>IDENTIFICATION</scope>
</reference>
<dbReference type="WBParaSite" id="JU765_v2.g14560.t1">
    <property type="protein sequence ID" value="JU765_v2.g14560.t1"/>
    <property type="gene ID" value="JU765_v2.g14560"/>
</dbReference>
<protein>
    <submittedName>
        <fullName evidence="2">Uncharacterized protein</fullName>
    </submittedName>
</protein>
<name>A0AC34QAJ7_9BILA</name>
<organism evidence="1 2">
    <name type="scientific">Panagrolaimus sp. JU765</name>
    <dbReference type="NCBI Taxonomy" id="591449"/>
    <lineage>
        <taxon>Eukaryota</taxon>
        <taxon>Metazoa</taxon>
        <taxon>Ecdysozoa</taxon>
        <taxon>Nematoda</taxon>
        <taxon>Chromadorea</taxon>
        <taxon>Rhabditida</taxon>
        <taxon>Tylenchina</taxon>
        <taxon>Panagrolaimomorpha</taxon>
        <taxon>Panagrolaimoidea</taxon>
        <taxon>Panagrolaimidae</taxon>
        <taxon>Panagrolaimus</taxon>
    </lineage>
</organism>
<proteinExistence type="predicted"/>
<evidence type="ECO:0000313" key="2">
    <source>
        <dbReference type="WBParaSite" id="JU765_v2.g14560.t1"/>
    </source>
</evidence>
<evidence type="ECO:0000313" key="1">
    <source>
        <dbReference type="Proteomes" id="UP000887576"/>
    </source>
</evidence>
<dbReference type="Proteomes" id="UP000887576">
    <property type="component" value="Unplaced"/>
</dbReference>